<sequence length="104" mass="12251">MVTYVYAFVWFESLMVYLTLAYKFGMDYSYLTDYISNNYIDYFYYNKLNTLRYGAIFLTVISTKGYGTCLINMVLVVYLLIDVFKRSPSDEVSPREGRKSRGNL</sequence>
<comment type="caution">
    <text evidence="2">The sequence shown here is derived from an EMBL/GenBank/DDBJ whole genome shotgun (WGS) entry which is preliminary data.</text>
</comment>
<accession>A0A8S3X829</accession>
<keyword evidence="1" id="KW-0472">Membrane</keyword>
<keyword evidence="3" id="KW-1185">Reference proteome</keyword>
<proteinExistence type="predicted"/>
<organism evidence="2 3">
    <name type="scientific">Parnassius apollo</name>
    <name type="common">Apollo butterfly</name>
    <name type="synonym">Papilio apollo</name>
    <dbReference type="NCBI Taxonomy" id="110799"/>
    <lineage>
        <taxon>Eukaryota</taxon>
        <taxon>Metazoa</taxon>
        <taxon>Ecdysozoa</taxon>
        <taxon>Arthropoda</taxon>
        <taxon>Hexapoda</taxon>
        <taxon>Insecta</taxon>
        <taxon>Pterygota</taxon>
        <taxon>Neoptera</taxon>
        <taxon>Endopterygota</taxon>
        <taxon>Lepidoptera</taxon>
        <taxon>Glossata</taxon>
        <taxon>Ditrysia</taxon>
        <taxon>Papilionoidea</taxon>
        <taxon>Papilionidae</taxon>
        <taxon>Parnassiinae</taxon>
        <taxon>Parnassini</taxon>
        <taxon>Parnassius</taxon>
        <taxon>Parnassius</taxon>
    </lineage>
</organism>
<dbReference type="EMBL" id="CAJQZP010001011">
    <property type="protein sequence ID" value="CAG5008441.1"/>
    <property type="molecule type" value="Genomic_DNA"/>
</dbReference>
<keyword evidence="1" id="KW-1133">Transmembrane helix</keyword>
<name>A0A8S3X829_PARAO</name>
<gene>
    <name evidence="2" type="ORF">PAPOLLO_LOCUS15076</name>
</gene>
<keyword evidence="1" id="KW-0812">Transmembrane</keyword>
<feature type="transmembrane region" description="Helical" evidence="1">
    <location>
        <begin position="53"/>
        <end position="81"/>
    </location>
</feature>
<dbReference type="AlphaFoldDB" id="A0A8S3X829"/>
<dbReference type="OrthoDB" id="7967436at2759"/>
<reference evidence="2" key="1">
    <citation type="submission" date="2021-04" db="EMBL/GenBank/DDBJ databases">
        <authorList>
            <person name="Tunstrom K."/>
        </authorList>
    </citation>
    <scope>NUCLEOTIDE SEQUENCE</scope>
</reference>
<evidence type="ECO:0000313" key="2">
    <source>
        <dbReference type="EMBL" id="CAG5008441.1"/>
    </source>
</evidence>
<evidence type="ECO:0000313" key="3">
    <source>
        <dbReference type="Proteomes" id="UP000691718"/>
    </source>
</evidence>
<evidence type="ECO:0000256" key="1">
    <source>
        <dbReference type="SAM" id="Phobius"/>
    </source>
</evidence>
<dbReference type="Proteomes" id="UP000691718">
    <property type="component" value="Unassembled WGS sequence"/>
</dbReference>
<protein>
    <submittedName>
        <fullName evidence="2">(apollo) hypothetical protein</fullName>
    </submittedName>
</protein>
<feature type="transmembrane region" description="Helical" evidence="1">
    <location>
        <begin position="5"/>
        <end position="24"/>
    </location>
</feature>